<dbReference type="AlphaFoldDB" id="A0A3B0SWP8"/>
<accession>A0A3B0SWP8</accession>
<protein>
    <submittedName>
        <fullName evidence="1">Uncharacterized protein</fullName>
    </submittedName>
</protein>
<evidence type="ECO:0000313" key="1">
    <source>
        <dbReference type="EMBL" id="VAW08930.1"/>
    </source>
</evidence>
<reference evidence="1" key="1">
    <citation type="submission" date="2018-06" db="EMBL/GenBank/DDBJ databases">
        <authorList>
            <person name="Zhirakovskaya E."/>
        </authorList>
    </citation>
    <scope>NUCLEOTIDE SEQUENCE</scope>
</reference>
<organism evidence="1">
    <name type="scientific">hydrothermal vent metagenome</name>
    <dbReference type="NCBI Taxonomy" id="652676"/>
    <lineage>
        <taxon>unclassified sequences</taxon>
        <taxon>metagenomes</taxon>
        <taxon>ecological metagenomes</taxon>
    </lineage>
</organism>
<feature type="non-terminal residue" evidence="1">
    <location>
        <position position="1"/>
    </location>
</feature>
<gene>
    <name evidence="1" type="ORF">MNBD_ACTINO01-2096</name>
</gene>
<sequence length="56" mass="6393">DVVDHTKMVPTRIATGEHTQDMAWSRHTDTVDRRPCWGIPEEPVGKWLPAPDRNAD</sequence>
<name>A0A3B0SWP8_9ZZZZ</name>
<dbReference type="EMBL" id="UOEI01000655">
    <property type="protein sequence ID" value="VAW08930.1"/>
    <property type="molecule type" value="Genomic_DNA"/>
</dbReference>
<proteinExistence type="predicted"/>